<feature type="region of interest" description="Disordered" evidence="1">
    <location>
        <begin position="466"/>
        <end position="492"/>
    </location>
</feature>
<feature type="compositionally biased region" description="Basic and acidic residues" evidence="1">
    <location>
        <begin position="1167"/>
        <end position="1199"/>
    </location>
</feature>
<dbReference type="OrthoDB" id="5872626at2759"/>
<feature type="region of interest" description="Disordered" evidence="1">
    <location>
        <begin position="837"/>
        <end position="870"/>
    </location>
</feature>
<reference evidence="3" key="1">
    <citation type="journal article" date="2008" name="Nat. Genet.">
        <title>The Pristionchus pacificus genome provides a unique perspective on nematode lifestyle and parasitism.</title>
        <authorList>
            <person name="Dieterich C."/>
            <person name="Clifton S.W."/>
            <person name="Schuster L.N."/>
            <person name="Chinwalla A."/>
            <person name="Delehaunty K."/>
            <person name="Dinkelacker I."/>
            <person name="Fulton L."/>
            <person name="Fulton R."/>
            <person name="Godfrey J."/>
            <person name="Minx P."/>
            <person name="Mitreva M."/>
            <person name="Roeseler W."/>
            <person name="Tian H."/>
            <person name="Witte H."/>
            <person name="Yang S.P."/>
            <person name="Wilson R.K."/>
            <person name="Sommer R.J."/>
        </authorList>
    </citation>
    <scope>NUCLEOTIDE SEQUENCE [LARGE SCALE GENOMIC DNA]</scope>
    <source>
        <strain evidence="3">PS312</strain>
    </source>
</reference>
<feature type="region of interest" description="Disordered" evidence="1">
    <location>
        <begin position="117"/>
        <end position="210"/>
    </location>
</feature>
<evidence type="ECO:0000313" key="2">
    <source>
        <dbReference type="EnsemblMetazoa" id="PPA45258.1"/>
    </source>
</evidence>
<name>A0A2A6CEP0_PRIPA</name>
<feature type="region of interest" description="Disordered" evidence="1">
    <location>
        <begin position="915"/>
        <end position="951"/>
    </location>
</feature>
<accession>A0A2A6CEP0</accession>
<feature type="region of interest" description="Disordered" evidence="1">
    <location>
        <begin position="1002"/>
        <end position="1257"/>
    </location>
</feature>
<feature type="region of interest" description="Disordered" evidence="1">
    <location>
        <begin position="1278"/>
        <end position="1379"/>
    </location>
</feature>
<evidence type="ECO:0000313" key="3">
    <source>
        <dbReference type="Proteomes" id="UP000005239"/>
    </source>
</evidence>
<accession>A0A8R1V0A8</accession>
<dbReference type="Proteomes" id="UP000005239">
    <property type="component" value="Unassembled WGS sequence"/>
</dbReference>
<feature type="region of interest" description="Disordered" evidence="1">
    <location>
        <begin position="709"/>
        <end position="738"/>
    </location>
</feature>
<evidence type="ECO:0000256" key="1">
    <source>
        <dbReference type="SAM" id="MobiDB-lite"/>
    </source>
</evidence>
<dbReference type="EnsemblMetazoa" id="PPA45258.1">
    <property type="protein sequence ID" value="PPA45258.1"/>
    <property type="gene ID" value="WBGene00283627"/>
</dbReference>
<protein>
    <submittedName>
        <fullName evidence="2">Uncharacterized protein</fullName>
    </submittedName>
</protein>
<feature type="compositionally biased region" description="Basic and acidic residues" evidence="1">
    <location>
        <begin position="1055"/>
        <end position="1070"/>
    </location>
</feature>
<keyword evidence="3" id="KW-1185">Reference proteome</keyword>
<feature type="region of interest" description="Disordered" evidence="1">
    <location>
        <begin position="523"/>
        <end position="547"/>
    </location>
</feature>
<feature type="region of interest" description="Disordered" evidence="1">
    <location>
        <begin position="1"/>
        <end position="90"/>
    </location>
</feature>
<feature type="compositionally biased region" description="Basic and acidic residues" evidence="1">
    <location>
        <begin position="1026"/>
        <end position="1043"/>
    </location>
</feature>
<proteinExistence type="predicted"/>
<feature type="compositionally biased region" description="Basic and acidic residues" evidence="1">
    <location>
        <begin position="1285"/>
        <end position="1298"/>
    </location>
</feature>
<feature type="region of interest" description="Disordered" evidence="1">
    <location>
        <begin position="760"/>
        <end position="779"/>
    </location>
</feature>
<feature type="compositionally biased region" description="Pro residues" evidence="1">
    <location>
        <begin position="927"/>
        <end position="937"/>
    </location>
</feature>
<gene>
    <name evidence="2" type="primary">WBGene00283627</name>
</gene>
<reference evidence="2" key="2">
    <citation type="submission" date="2022-06" db="UniProtKB">
        <authorList>
            <consortium name="EnsemblMetazoa"/>
        </authorList>
    </citation>
    <scope>IDENTIFICATION</scope>
    <source>
        <strain evidence="2">PS312</strain>
    </source>
</reference>
<feature type="compositionally biased region" description="Basic residues" evidence="1">
    <location>
        <begin position="1301"/>
        <end position="1313"/>
    </location>
</feature>
<feature type="compositionally biased region" description="Low complexity" evidence="1">
    <location>
        <begin position="1084"/>
        <end position="1097"/>
    </location>
</feature>
<organism evidence="2 3">
    <name type="scientific">Pristionchus pacificus</name>
    <name type="common">Parasitic nematode worm</name>
    <dbReference type="NCBI Taxonomy" id="54126"/>
    <lineage>
        <taxon>Eukaryota</taxon>
        <taxon>Metazoa</taxon>
        <taxon>Ecdysozoa</taxon>
        <taxon>Nematoda</taxon>
        <taxon>Chromadorea</taxon>
        <taxon>Rhabditida</taxon>
        <taxon>Rhabditina</taxon>
        <taxon>Diplogasteromorpha</taxon>
        <taxon>Diplogasteroidea</taxon>
        <taxon>Neodiplogasteridae</taxon>
        <taxon>Pristionchus</taxon>
    </lineage>
</organism>
<feature type="region of interest" description="Disordered" evidence="1">
    <location>
        <begin position="340"/>
        <end position="370"/>
    </location>
</feature>
<feature type="compositionally biased region" description="Polar residues" evidence="1">
    <location>
        <begin position="48"/>
        <end position="58"/>
    </location>
</feature>
<feature type="compositionally biased region" description="Low complexity" evidence="1">
    <location>
        <begin position="147"/>
        <end position="161"/>
    </location>
</feature>
<feature type="compositionally biased region" description="Low complexity" evidence="1">
    <location>
        <begin position="340"/>
        <end position="359"/>
    </location>
</feature>
<feature type="compositionally biased region" description="Polar residues" evidence="1">
    <location>
        <begin position="523"/>
        <end position="533"/>
    </location>
</feature>
<feature type="region of interest" description="Disordered" evidence="1">
    <location>
        <begin position="285"/>
        <end position="307"/>
    </location>
</feature>
<sequence>MGRDHRGSSSRASNRSSDTNRNTRIPAPKSSSQSSSSSRRPSNRMVINMTTTITTSGAHSGLIVQSGVASAPAPSHHNHRQADPWSLPSVSSPIPSLSAAVPLPIAAPVIEEIAPTTSEDEQHYAPPSHHSVDMPRLMNEPPYENRPSAYQPAPYQPYQSPRFEETEREEEEVSYVDPHDVQLNTFNTNPPPAPVERVSRRDQPMRPDTTSTTTYMEIYREPGDPLHAYQRLALPPNQKPDLLYGPRYEQWANTRTETLIDDRGNGKAVQWKSDLVETDDETAPVIGQTRGRDPSSSPSYVHARTHETRQDMKDGRVIKESISDEDITIETRSAALSPRLFSPSSASGSARIGAGASPAQPQARIGWGAAPAPTPLPIVTSPSIGEGARTLSPMSVDTRYSGVGYGVSPTTRAASRALSPDEYHEVLARRGAARSPSPLRRTAAASPMYAPARAYSPGAEYNAAYARPPPSYRSDSRYDSPPPSQGALDRAKSRSGDIFMLYQTRDALGEIVGHLQDHNATVLSEPQQSSSFSFHAEGPPAAAPAVQQPAAAAASDSPIYATSRIQQADKDFVESAPSSPIYATLQSLQQGTLSESQSAPIHRSRISNPEQAEIIEAPHQSQGPAYVTSHFRLLAKPAAAATAVAVAGSRETQDHSTLKAVQPERTTAAAPDSVIYANLKVQQPTAQEMHTDAQRSPIYAASQHRLPNSATCHDSNKDVAQASSEHSPIYARSQVRPGTAAAAAERTSEASNSLIFAASQVRQPSEAMPSGETAKTTSHSPIYALSRALQHKKVEPSEEKQRSPIYAVSRIVKPQETIGSEDNKHHSPIYAATHFRQQSAETAKSTSHTPSYAVSRAQQPQLSVGSENNKQHSPIYAAPSTIITPPAAAPTETTFEVTLPAAEFGLRLSQLSPRRDSMTQTEVLQPAAPPRPPPPTFARPMHRSASYRQSLPPSVRLRDEHIYDQIPMERETRRHSFTCPPAFISRRNLEKIVHCLNEFPKSKRKSEDFSRSAGEGRLQRSQSMRAPERRPAITRIPVERRPSEDEEEEGPYKNADPRPVRVTIDYDPRYAKVVKPARPPPPRKSLSSSATFAPSSRSIRERSPSKIVRIINGRSYSVDGGRRGRQRPMPGTSPTPPDPRASTAPLPPSIETLPSTRPTSAVLDPPTRVEERREPPPRTKERFDETRDGDDSRGRERSKPPPRPPPPNLLKSAPSESLFVIPARRSRSMSERPSMRAARMPELPEDTDAPAPVPMNTPGISLAAGAYFEPIPVKERATKSTVAVDEPHGEQVPHDSPHATHSAKKATPRQLKRRSQEFDDLISFSDDPIQRPDFLEMAPEPEPEPQIRPVPAPRTTTPTGLGSSPNLSIPDINPSIGTSPTVIVDEHRLRIIGLDDVDMS</sequence>
<feature type="compositionally biased region" description="Low complexity" evidence="1">
    <location>
        <begin position="9"/>
        <end position="44"/>
    </location>
</feature>